<keyword evidence="1" id="KW-1133">Transmembrane helix</keyword>
<keyword evidence="1" id="KW-0472">Membrane</keyword>
<evidence type="ECO:0000256" key="1">
    <source>
        <dbReference type="SAM" id="Phobius"/>
    </source>
</evidence>
<dbReference type="EMBL" id="KI925068">
    <property type="protein sequence ID" value="ETW19336.1"/>
    <property type="molecule type" value="Genomic_DNA"/>
</dbReference>
<accession>A0A024V939</accession>
<reference evidence="2 3" key="1">
    <citation type="submission" date="2013-02" db="EMBL/GenBank/DDBJ databases">
        <title>The Genome Annotation of Plasmodium falciparum Vietnam Oak-Knoll (FVO).</title>
        <authorList>
            <consortium name="The Broad Institute Genome Sequencing Platform"/>
            <consortium name="The Broad Institute Genome Sequencing Center for Infectious Disease"/>
            <person name="Neafsey D."/>
            <person name="Hoffman S."/>
            <person name="Volkman S."/>
            <person name="Rosenthal P."/>
            <person name="Walker B."/>
            <person name="Young S.K."/>
            <person name="Zeng Q."/>
            <person name="Gargeya S."/>
            <person name="Fitzgerald M."/>
            <person name="Haas B."/>
            <person name="Abouelleil A."/>
            <person name="Allen A.W."/>
            <person name="Alvarado L."/>
            <person name="Arachchi H.M."/>
            <person name="Berlin A.M."/>
            <person name="Chapman S.B."/>
            <person name="Gainer-Dewar J."/>
            <person name="Goldberg J."/>
            <person name="Griggs A."/>
            <person name="Gujja S."/>
            <person name="Hansen M."/>
            <person name="Howarth C."/>
            <person name="Imamovic A."/>
            <person name="Ireland A."/>
            <person name="Larimer J."/>
            <person name="McCowan C."/>
            <person name="Murphy C."/>
            <person name="Pearson M."/>
            <person name="Poon T.W."/>
            <person name="Priest M."/>
            <person name="Roberts A."/>
            <person name="Saif S."/>
            <person name="Shea T."/>
            <person name="Sisk P."/>
            <person name="Sykes S."/>
            <person name="Wortman J."/>
            <person name="Nusbaum C."/>
            <person name="Birren B."/>
        </authorList>
    </citation>
    <scope>NUCLEOTIDE SEQUENCE [LARGE SCALE GENOMIC DNA]</scope>
    <source>
        <strain evidence="3">Vietnam Oak-Knoll (FVO)</strain>
    </source>
</reference>
<dbReference type="AlphaFoldDB" id="A0A024V939"/>
<feature type="transmembrane region" description="Helical" evidence="1">
    <location>
        <begin position="23"/>
        <end position="41"/>
    </location>
</feature>
<evidence type="ECO:0000313" key="3">
    <source>
        <dbReference type="Proteomes" id="UP000030690"/>
    </source>
</evidence>
<evidence type="ECO:0000313" key="2">
    <source>
        <dbReference type="EMBL" id="ETW19336.1"/>
    </source>
</evidence>
<keyword evidence="1" id="KW-0812">Transmembrane</keyword>
<reference evidence="2 3" key="2">
    <citation type="submission" date="2013-02" db="EMBL/GenBank/DDBJ databases">
        <title>The Genome Sequence of Plasmodium falciparum Vietnam Oak-Knoll (FVO).</title>
        <authorList>
            <consortium name="The Broad Institute Genome Sequencing Platform"/>
            <consortium name="The Broad Institute Genome Sequencing Center for Infectious Disease"/>
            <person name="Neafsey D."/>
            <person name="Cheeseman I."/>
            <person name="Volkman S."/>
            <person name="Adams J."/>
            <person name="Walker B."/>
            <person name="Young S.K."/>
            <person name="Zeng Q."/>
            <person name="Gargeya S."/>
            <person name="Fitzgerald M."/>
            <person name="Haas B."/>
            <person name="Abouelleil A."/>
            <person name="Alvarado L."/>
            <person name="Arachchi H.M."/>
            <person name="Berlin A.M."/>
            <person name="Chapman S.B."/>
            <person name="Dewar J."/>
            <person name="Goldberg J."/>
            <person name="Griggs A."/>
            <person name="Gujja S."/>
            <person name="Hansen M."/>
            <person name="Howarth C."/>
            <person name="Imamovic A."/>
            <person name="Larimer J."/>
            <person name="McCowan C."/>
            <person name="Murphy C."/>
            <person name="Neiman D."/>
            <person name="Pearson M."/>
            <person name="Priest M."/>
            <person name="Roberts A."/>
            <person name="Saif S."/>
            <person name="Shea T."/>
            <person name="Sisk P."/>
            <person name="Sykes S."/>
            <person name="Wortman J."/>
            <person name="Nusbaum C."/>
            <person name="Birren B."/>
        </authorList>
    </citation>
    <scope>NUCLEOTIDE SEQUENCE [LARGE SCALE GENOMIC DNA]</scope>
    <source>
        <strain evidence="3">Vietnam Oak-Knoll (FVO)</strain>
    </source>
</reference>
<proteinExistence type="predicted"/>
<protein>
    <submittedName>
        <fullName evidence="2">Uncharacterized protein</fullName>
    </submittedName>
</protein>
<sequence length="83" mass="10256">MNYKFYLHIKFSNEFSFRHIRKTYYNILLSYYLILVTIHIYRLIINYIISINIYNINGATTMLTIHASLYKRFQCNLKFIFDR</sequence>
<dbReference type="Proteomes" id="UP000030690">
    <property type="component" value="Unassembled WGS sequence"/>
</dbReference>
<gene>
    <name evidence="2" type="ORF">PFFVO_01911</name>
</gene>
<name>A0A024V939_PLAFA</name>
<organism evidence="2 3">
    <name type="scientific">Plasmodium falciparum Vietnam Oak-Knoll</name>
    <name type="common">FVO</name>
    <dbReference type="NCBI Taxonomy" id="1036723"/>
    <lineage>
        <taxon>Eukaryota</taxon>
        <taxon>Sar</taxon>
        <taxon>Alveolata</taxon>
        <taxon>Apicomplexa</taxon>
        <taxon>Aconoidasida</taxon>
        <taxon>Haemosporida</taxon>
        <taxon>Plasmodiidae</taxon>
        <taxon>Plasmodium</taxon>
        <taxon>Plasmodium (Laverania)</taxon>
    </lineage>
</organism>
<feature type="transmembrane region" description="Helical" evidence="1">
    <location>
        <begin position="47"/>
        <end position="70"/>
    </location>
</feature>